<evidence type="ECO:0000313" key="3">
    <source>
        <dbReference type="EMBL" id="MBS7528866.1"/>
    </source>
</evidence>
<comment type="caution">
    <text evidence="3">The sequence shown here is derived from an EMBL/GenBank/DDBJ whole genome shotgun (WGS) entry which is preliminary data.</text>
</comment>
<dbReference type="CDD" id="cd00093">
    <property type="entry name" value="HTH_XRE"/>
    <property type="match status" value="1"/>
</dbReference>
<dbReference type="SUPFAM" id="SSF47413">
    <property type="entry name" value="lambda repressor-like DNA-binding domains"/>
    <property type="match status" value="1"/>
</dbReference>
<dbReference type="PROSITE" id="PS50943">
    <property type="entry name" value="HTH_CROC1"/>
    <property type="match status" value="1"/>
</dbReference>
<gene>
    <name evidence="3" type="ORF">KHM83_19545</name>
</gene>
<keyword evidence="1" id="KW-0238">DNA-binding</keyword>
<dbReference type="EMBL" id="JAHBCL010000089">
    <property type="protein sequence ID" value="MBS7528866.1"/>
    <property type="molecule type" value="Genomic_DNA"/>
</dbReference>
<dbReference type="InterPro" id="IPR010982">
    <property type="entry name" value="Lambda_DNA-bd_dom_sf"/>
</dbReference>
<dbReference type="SMART" id="SM00530">
    <property type="entry name" value="HTH_XRE"/>
    <property type="match status" value="1"/>
</dbReference>
<dbReference type="Pfam" id="PF01381">
    <property type="entry name" value="HTH_3"/>
    <property type="match status" value="1"/>
</dbReference>
<sequence length="89" mass="10288">MKFEDAKKIMMENEEFKNEYEALGPIYEIKKELIRLRLEKGLSQKDLAELVGTKQSAISRLENGSYNPSIEFLNKIATALDTKLHVTFH</sequence>
<organism evidence="3 4">
    <name type="scientific">Fusibacter paucivorans</name>
    <dbReference type="NCBI Taxonomy" id="76009"/>
    <lineage>
        <taxon>Bacteria</taxon>
        <taxon>Bacillati</taxon>
        <taxon>Bacillota</taxon>
        <taxon>Clostridia</taxon>
        <taxon>Eubacteriales</taxon>
        <taxon>Eubacteriales Family XII. Incertae Sedis</taxon>
        <taxon>Fusibacter</taxon>
    </lineage>
</organism>
<dbReference type="PANTHER" id="PTHR46558">
    <property type="entry name" value="TRACRIPTIONAL REGULATORY PROTEIN-RELATED-RELATED"/>
    <property type="match status" value="1"/>
</dbReference>
<dbReference type="Proteomes" id="UP000746471">
    <property type="component" value="Unassembled WGS sequence"/>
</dbReference>
<dbReference type="RefSeq" id="WP_213238721.1">
    <property type="nucleotide sequence ID" value="NZ_JAHBCL010000089.1"/>
</dbReference>
<dbReference type="Gene3D" id="1.10.260.40">
    <property type="entry name" value="lambda repressor-like DNA-binding domains"/>
    <property type="match status" value="1"/>
</dbReference>
<dbReference type="InterPro" id="IPR001387">
    <property type="entry name" value="Cro/C1-type_HTH"/>
</dbReference>
<proteinExistence type="predicted"/>
<evidence type="ECO:0000259" key="2">
    <source>
        <dbReference type="PROSITE" id="PS50943"/>
    </source>
</evidence>
<protein>
    <submittedName>
        <fullName evidence="3">Helix-turn-helix transcriptional regulator</fullName>
    </submittedName>
</protein>
<reference evidence="3 4" key="1">
    <citation type="submission" date="2021-05" db="EMBL/GenBank/DDBJ databases">
        <title>Fusibacter ferrireducens sp. nov., an anaerobic, sulfur- and Fe-reducing bacterium isolated from the mangrove sediment.</title>
        <authorList>
            <person name="Qiu D."/>
        </authorList>
    </citation>
    <scope>NUCLEOTIDE SEQUENCE [LARGE SCALE GENOMIC DNA]</scope>
    <source>
        <strain evidence="3 4">DSM 12116</strain>
    </source>
</reference>
<feature type="domain" description="HTH cro/C1-type" evidence="2">
    <location>
        <begin position="33"/>
        <end position="88"/>
    </location>
</feature>
<evidence type="ECO:0000256" key="1">
    <source>
        <dbReference type="ARBA" id="ARBA00023125"/>
    </source>
</evidence>
<keyword evidence="4" id="KW-1185">Reference proteome</keyword>
<name>A0ABS5PUS6_9FIRM</name>
<accession>A0ABS5PUS6</accession>
<dbReference type="PANTHER" id="PTHR46558:SF11">
    <property type="entry name" value="HTH-TYPE TRANSCRIPTIONAL REGULATOR XRE"/>
    <property type="match status" value="1"/>
</dbReference>
<evidence type="ECO:0000313" key="4">
    <source>
        <dbReference type="Proteomes" id="UP000746471"/>
    </source>
</evidence>